<comment type="similarity">
    <text evidence="2">Belongs to the HPPK family.</text>
</comment>
<protein>
    <recommendedName>
        <fullName evidence="4">2-amino-4-hydroxy-6-hydroxymethyldihydropteridine pyrophosphokinase</fullName>
        <ecNumber evidence="3">2.7.6.3</ecNumber>
    </recommendedName>
    <alternativeName>
        <fullName evidence="11">6-hydroxymethyl-7,8-dihydropterin pyrophosphokinase</fullName>
    </alternativeName>
    <alternativeName>
        <fullName evidence="12">7,8-dihydro-6-hydroxymethylpterin-pyrophosphokinase</fullName>
    </alternativeName>
</protein>
<dbReference type="GO" id="GO:0046654">
    <property type="term" value="P:tetrahydrofolate biosynthetic process"/>
    <property type="evidence" value="ECO:0007669"/>
    <property type="project" value="UniProtKB-UniPathway"/>
</dbReference>
<dbReference type="OrthoDB" id="9808041at2"/>
<evidence type="ECO:0000256" key="7">
    <source>
        <dbReference type="ARBA" id="ARBA00022777"/>
    </source>
</evidence>
<dbReference type="UniPathway" id="UPA00077">
    <property type="reaction ID" value="UER00155"/>
</dbReference>
<dbReference type="GO" id="GO:0003848">
    <property type="term" value="F:2-amino-4-hydroxy-6-hydroxymethyldihydropteridine diphosphokinase activity"/>
    <property type="evidence" value="ECO:0007669"/>
    <property type="project" value="UniProtKB-EC"/>
</dbReference>
<evidence type="ECO:0000313" key="14">
    <source>
        <dbReference type="EMBL" id="AWL08336.1"/>
    </source>
</evidence>
<accession>A0A2S2DSI8</accession>
<dbReference type="GO" id="GO:0016301">
    <property type="term" value="F:kinase activity"/>
    <property type="evidence" value="ECO:0007669"/>
    <property type="project" value="UniProtKB-KW"/>
</dbReference>
<dbReference type="NCBIfam" id="TIGR01498">
    <property type="entry name" value="folK"/>
    <property type="match status" value="1"/>
</dbReference>
<reference evidence="15" key="1">
    <citation type="submission" date="2018-05" db="EMBL/GenBank/DDBJ databases">
        <title>Pseudarcicella sp. HME7025 Genome sequencing and assembly.</title>
        <authorList>
            <person name="Kim H."/>
            <person name="Kang H."/>
            <person name="Joh K."/>
        </authorList>
    </citation>
    <scope>NUCLEOTIDE SEQUENCE [LARGE SCALE GENOMIC DNA]</scope>
    <source>
        <strain evidence="15">HME7025</strain>
    </source>
</reference>
<dbReference type="CDD" id="cd00483">
    <property type="entry name" value="HPPK"/>
    <property type="match status" value="1"/>
</dbReference>
<dbReference type="EC" id="2.7.6.3" evidence="3"/>
<evidence type="ECO:0000256" key="2">
    <source>
        <dbReference type="ARBA" id="ARBA00005810"/>
    </source>
</evidence>
<evidence type="ECO:0000313" key="15">
    <source>
        <dbReference type="Proteomes" id="UP000245468"/>
    </source>
</evidence>
<evidence type="ECO:0000256" key="10">
    <source>
        <dbReference type="ARBA" id="ARBA00029409"/>
    </source>
</evidence>
<evidence type="ECO:0000256" key="9">
    <source>
        <dbReference type="ARBA" id="ARBA00022909"/>
    </source>
</evidence>
<keyword evidence="9" id="KW-0289">Folate biosynthesis</keyword>
<dbReference type="AlphaFoldDB" id="A0A2S2DSI8"/>
<dbReference type="KEGG" id="psez:HME7025_00464"/>
<feature type="domain" description="7,8-dihydro-6-hydroxymethylpterin-pyrophosphokinase" evidence="13">
    <location>
        <begin position="10"/>
        <end position="136"/>
    </location>
</feature>
<keyword evidence="15" id="KW-1185">Reference proteome</keyword>
<name>A0A2S2DSI8_9BACT</name>
<dbReference type="PANTHER" id="PTHR43071:SF1">
    <property type="entry name" value="2-AMINO-4-HYDROXY-6-HYDROXYMETHYLDIHYDROPTERIDINE PYROPHOSPHOKINASE"/>
    <property type="match status" value="1"/>
</dbReference>
<evidence type="ECO:0000256" key="4">
    <source>
        <dbReference type="ARBA" id="ARBA00016218"/>
    </source>
</evidence>
<dbReference type="GO" id="GO:0046656">
    <property type="term" value="P:folic acid biosynthetic process"/>
    <property type="evidence" value="ECO:0007669"/>
    <property type="project" value="UniProtKB-KW"/>
</dbReference>
<comment type="function">
    <text evidence="10">Catalyzes the transfer of pyrophosphate from adenosine triphosphate (ATP) to 6-hydroxymethyl-7,8-dihydropterin, an enzymatic step in folate biosynthesis pathway.</text>
</comment>
<comment type="pathway">
    <text evidence="1">Cofactor biosynthesis; tetrahydrofolate biosynthesis; 2-amino-4-hydroxy-6-hydroxymethyl-7,8-dihydropteridine diphosphate from 7,8-dihydroneopterin triphosphate: step 4/4.</text>
</comment>
<sequence>MKLTMATNIYLSLGGNLGNTLEIFKNVYPILEKKIGPILQFSSIYQTKAWGNTNQADFLNQVLELMTELTPQELIAELLAIESELGRVRKQQWEARIIDLDILFYGDQIVQESNLQIPHPFLPQRKFVLIPLVEIASAFIHPVLKKNMSTLESECPDCSEVTKLSL</sequence>
<dbReference type="InterPro" id="IPR000550">
    <property type="entry name" value="Hppk"/>
</dbReference>
<organism evidence="14 15">
    <name type="scientific">Aquirufa nivalisilvae</name>
    <dbReference type="NCBI Taxonomy" id="2516557"/>
    <lineage>
        <taxon>Bacteria</taxon>
        <taxon>Pseudomonadati</taxon>
        <taxon>Bacteroidota</taxon>
        <taxon>Cytophagia</taxon>
        <taxon>Cytophagales</taxon>
        <taxon>Flectobacillaceae</taxon>
        <taxon>Aquirufa</taxon>
    </lineage>
</organism>
<dbReference type="Proteomes" id="UP000245468">
    <property type="component" value="Chromosome"/>
</dbReference>
<evidence type="ECO:0000256" key="11">
    <source>
        <dbReference type="ARBA" id="ARBA00029766"/>
    </source>
</evidence>
<keyword evidence="5 14" id="KW-0808">Transferase</keyword>
<evidence type="ECO:0000256" key="6">
    <source>
        <dbReference type="ARBA" id="ARBA00022741"/>
    </source>
</evidence>
<evidence type="ECO:0000256" key="1">
    <source>
        <dbReference type="ARBA" id="ARBA00005051"/>
    </source>
</evidence>
<dbReference type="InterPro" id="IPR035907">
    <property type="entry name" value="Hppk_sf"/>
</dbReference>
<evidence type="ECO:0000259" key="13">
    <source>
        <dbReference type="Pfam" id="PF01288"/>
    </source>
</evidence>
<evidence type="ECO:0000256" key="12">
    <source>
        <dbReference type="ARBA" id="ARBA00033413"/>
    </source>
</evidence>
<keyword evidence="7 14" id="KW-0418">Kinase</keyword>
<gene>
    <name evidence="14" type="primary">folK</name>
    <name evidence="14" type="ORF">HME7025_00464</name>
</gene>
<dbReference type="SUPFAM" id="SSF55083">
    <property type="entry name" value="6-hydroxymethyl-7,8-dihydropterin pyrophosphokinase, HPPK"/>
    <property type="match status" value="1"/>
</dbReference>
<dbReference type="Pfam" id="PF01288">
    <property type="entry name" value="HPPK"/>
    <property type="match status" value="1"/>
</dbReference>
<evidence type="ECO:0000256" key="3">
    <source>
        <dbReference type="ARBA" id="ARBA00013253"/>
    </source>
</evidence>
<keyword evidence="6" id="KW-0547">Nucleotide-binding</keyword>
<proteinExistence type="inferred from homology"/>
<evidence type="ECO:0000256" key="5">
    <source>
        <dbReference type="ARBA" id="ARBA00022679"/>
    </source>
</evidence>
<dbReference type="EMBL" id="CP029346">
    <property type="protein sequence ID" value="AWL08336.1"/>
    <property type="molecule type" value="Genomic_DNA"/>
</dbReference>
<dbReference type="Gene3D" id="3.30.70.560">
    <property type="entry name" value="7,8-Dihydro-6-hydroxymethylpterin-pyrophosphokinase HPPK"/>
    <property type="match status" value="1"/>
</dbReference>
<keyword evidence="8" id="KW-0067">ATP-binding</keyword>
<dbReference type="PANTHER" id="PTHR43071">
    <property type="entry name" value="2-AMINO-4-HYDROXY-6-HYDROXYMETHYLDIHYDROPTERIDINE PYROPHOSPHOKINASE"/>
    <property type="match status" value="1"/>
</dbReference>
<evidence type="ECO:0000256" key="8">
    <source>
        <dbReference type="ARBA" id="ARBA00022840"/>
    </source>
</evidence>
<dbReference type="GO" id="GO:0005524">
    <property type="term" value="F:ATP binding"/>
    <property type="evidence" value="ECO:0007669"/>
    <property type="project" value="UniProtKB-KW"/>
</dbReference>